<comment type="caution">
    <text evidence="3">The sequence shown here is derived from an EMBL/GenBank/DDBJ whole genome shotgun (WGS) entry which is preliminary data.</text>
</comment>
<dbReference type="PANTHER" id="PTHR31896">
    <property type="entry name" value="FAMILY REGULATORY PROTEIN, PUTATIVE (AFU_ORTHOLOGUE AFUA_3G14730)-RELATED"/>
    <property type="match status" value="1"/>
</dbReference>
<name>A0A834XLU6_9FABA</name>
<dbReference type="AlphaFoldDB" id="A0A834XLU6"/>
<dbReference type="Proteomes" id="UP000634136">
    <property type="component" value="Unassembled WGS sequence"/>
</dbReference>
<keyword evidence="2" id="KW-0812">Transmembrane</keyword>
<evidence type="ECO:0000313" key="3">
    <source>
        <dbReference type="EMBL" id="KAF7845593.1"/>
    </source>
</evidence>
<evidence type="ECO:0000313" key="4">
    <source>
        <dbReference type="Proteomes" id="UP000634136"/>
    </source>
</evidence>
<evidence type="ECO:0000256" key="2">
    <source>
        <dbReference type="SAM" id="Phobius"/>
    </source>
</evidence>
<protein>
    <submittedName>
        <fullName evidence="3">Putative acetyltransferase</fullName>
    </submittedName>
</protein>
<keyword evidence="1 3" id="KW-0808">Transferase</keyword>
<keyword evidence="4" id="KW-1185">Reference proteome</keyword>
<dbReference type="Pfam" id="PF02458">
    <property type="entry name" value="Transferase"/>
    <property type="match status" value="1"/>
</dbReference>
<keyword evidence="2" id="KW-1133">Transmembrane helix</keyword>
<gene>
    <name evidence="3" type="ORF">G2W53_002498</name>
</gene>
<evidence type="ECO:0000256" key="1">
    <source>
        <dbReference type="ARBA" id="ARBA00022679"/>
    </source>
</evidence>
<dbReference type="EMBL" id="JAAIUW010000001">
    <property type="protein sequence ID" value="KAF7845593.1"/>
    <property type="molecule type" value="Genomic_DNA"/>
</dbReference>
<sequence length="381" mass="43184">MEGLGVISRSTVEAPNQEGHLDSKIELTPFRRDYFSTYPTLTLVLLFIILNTLSLLPFTSFLCSPDVFPFNNTSTLLALFSSFVTTLVSYLFTLKHTIPLFPTSYNPPMFLPSSAPSFRLTERHVLLEFLQMLVPNHPRQRHTQTTLSLSLPTSPLVSRWYESPIRFYYPNQTHNNTTDDDDGLITQPPPERVFHFTKQKIAELKAKANEEVNVYNKITISSLQALITHIWGCVVRHQHLDPQEQVTLIIAIGARQRILDPPLADNYFGNALHVSSLRMKAGELVEGGLGKGGLEMNKLIGSHTEEKLKSYYEGWVKNPVVGGVGKHTVVISSSPRFDVYGNDFGWGKPVALPLKRMARLLYLQEQRKAVWMLKFALVLRY</sequence>
<proteinExistence type="predicted"/>
<dbReference type="InterPro" id="IPR051283">
    <property type="entry name" value="Sec_Metabolite_Acyltrans"/>
</dbReference>
<dbReference type="PANTHER" id="PTHR31896:SF43">
    <property type="entry name" value="PROTEIN ENHANCED PSEUDOMONAS SUSCEPTIBILITY 1"/>
    <property type="match status" value="1"/>
</dbReference>
<dbReference type="OrthoDB" id="1862401at2759"/>
<accession>A0A834XLU6</accession>
<dbReference type="InterPro" id="IPR023213">
    <property type="entry name" value="CAT-like_dom_sf"/>
</dbReference>
<feature type="transmembrane region" description="Helical" evidence="2">
    <location>
        <begin position="74"/>
        <end position="92"/>
    </location>
</feature>
<organism evidence="3 4">
    <name type="scientific">Senna tora</name>
    <dbReference type="NCBI Taxonomy" id="362788"/>
    <lineage>
        <taxon>Eukaryota</taxon>
        <taxon>Viridiplantae</taxon>
        <taxon>Streptophyta</taxon>
        <taxon>Embryophyta</taxon>
        <taxon>Tracheophyta</taxon>
        <taxon>Spermatophyta</taxon>
        <taxon>Magnoliopsida</taxon>
        <taxon>eudicotyledons</taxon>
        <taxon>Gunneridae</taxon>
        <taxon>Pentapetalae</taxon>
        <taxon>rosids</taxon>
        <taxon>fabids</taxon>
        <taxon>Fabales</taxon>
        <taxon>Fabaceae</taxon>
        <taxon>Caesalpinioideae</taxon>
        <taxon>Cassia clade</taxon>
        <taxon>Senna</taxon>
    </lineage>
</organism>
<dbReference type="Gene3D" id="3.30.559.10">
    <property type="entry name" value="Chloramphenicol acetyltransferase-like domain"/>
    <property type="match status" value="1"/>
</dbReference>
<dbReference type="GO" id="GO:0016740">
    <property type="term" value="F:transferase activity"/>
    <property type="evidence" value="ECO:0007669"/>
    <property type="project" value="UniProtKB-KW"/>
</dbReference>
<keyword evidence="2" id="KW-0472">Membrane</keyword>
<feature type="transmembrane region" description="Helical" evidence="2">
    <location>
        <begin position="41"/>
        <end position="62"/>
    </location>
</feature>
<reference evidence="3" key="1">
    <citation type="submission" date="2020-09" db="EMBL/GenBank/DDBJ databases">
        <title>Genome-Enabled Discovery of Anthraquinone Biosynthesis in Senna tora.</title>
        <authorList>
            <person name="Kang S.-H."/>
            <person name="Pandey R.P."/>
            <person name="Lee C.-M."/>
            <person name="Sim J.-S."/>
            <person name="Jeong J.-T."/>
            <person name="Choi B.-S."/>
            <person name="Jung M."/>
            <person name="Ginzburg D."/>
            <person name="Zhao K."/>
            <person name="Won S.Y."/>
            <person name="Oh T.-J."/>
            <person name="Yu Y."/>
            <person name="Kim N.-H."/>
            <person name="Lee O.R."/>
            <person name="Lee T.-H."/>
            <person name="Bashyal P."/>
            <person name="Kim T.-S."/>
            <person name="Lee W.-H."/>
            <person name="Kawkins C."/>
            <person name="Kim C.-K."/>
            <person name="Kim J.S."/>
            <person name="Ahn B.O."/>
            <person name="Rhee S.Y."/>
            <person name="Sohng J.K."/>
        </authorList>
    </citation>
    <scope>NUCLEOTIDE SEQUENCE</scope>
    <source>
        <tissue evidence="3">Leaf</tissue>
    </source>
</reference>